<feature type="compositionally biased region" description="Polar residues" evidence="1">
    <location>
        <begin position="19"/>
        <end position="29"/>
    </location>
</feature>
<dbReference type="EMBL" id="MBFT01000086">
    <property type="protein sequence ID" value="PVU98290.1"/>
    <property type="molecule type" value="Genomic_DNA"/>
</dbReference>
<keyword evidence="4" id="KW-1185">Reference proteome</keyword>
<evidence type="ECO:0000256" key="1">
    <source>
        <dbReference type="SAM" id="MobiDB-lite"/>
    </source>
</evidence>
<dbReference type="EMBL" id="MBFT01000495">
    <property type="protein sequence ID" value="PVU90176.1"/>
    <property type="molecule type" value="Genomic_DNA"/>
</dbReference>
<organism evidence="2 4">
    <name type="scientific">Furculomyces boomerangus</name>
    <dbReference type="NCBI Taxonomy" id="61424"/>
    <lineage>
        <taxon>Eukaryota</taxon>
        <taxon>Fungi</taxon>
        <taxon>Fungi incertae sedis</taxon>
        <taxon>Zoopagomycota</taxon>
        <taxon>Kickxellomycotina</taxon>
        <taxon>Harpellomycetes</taxon>
        <taxon>Harpellales</taxon>
        <taxon>Harpellaceae</taxon>
        <taxon>Furculomyces</taxon>
    </lineage>
</organism>
<evidence type="ECO:0000313" key="3">
    <source>
        <dbReference type="EMBL" id="PVU98290.1"/>
    </source>
</evidence>
<dbReference type="Pfam" id="PF10253">
    <property type="entry name" value="PRCC"/>
    <property type="match status" value="1"/>
</dbReference>
<feature type="region of interest" description="Disordered" evidence="1">
    <location>
        <begin position="1"/>
        <end position="29"/>
    </location>
</feature>
<evidence type="ECO:0000313" key="2">
    <source>
        <dbReference type="EMBL" id="PVU90176.1"/>
    </source>
</evidence>
<dbReference type="PANTHER" id="PTHR13621:SF2">
    <property type="entry name" value="PROLINE-RICH PROTEIN PRCC"/>
    <property type="match status" value="1"/>
</dbReference>
<proteinExistence type="predicted"/>
<reference evidence="2 4" key="1">
    <citation type="journal article" date="2018" name="MBio">
        <title>Comparative Genomics Reveals the Core Gene Toolbox for the Fungus-Insect Symbiosis.</title>
        <authorList>
            <person name="Wang Y."/>
            <person name="Stata M."/>
            <person name="Wang W."/>
            <person name="Stajich J.E."/>
            <person name="White M.M."/>
            <person name="Moncalvo J.M."/>
        </authorList>
    </citation>
    <scope>NUCLEOTIDE SEQUENCE [LARGE SCALE GENOMIC DNA]</scope>
    <source>
        <strain evidence="2 4">AUS-77-4</strain>
    </source>
</reference>
<protein>
    <submittedName>
        <fullName evidence="2">Uncharacterized protein</fullName>
    </submittedName>
</protein>
<dbReference type="OrthoDB" id="206969at2759"/>
<dbReference type="STRING" id="61424.A0A2T9YCW4"/>
<dbReference type="InterPro" id="IPR018800">
    <property type="entry name" value="PRCC"/>
</dbReference>
<evidence type="ECO:0000313" key="4">
    <source>
        <dbReference type="Proteomes" id="UP000245699"/>
    </source>
</evidence>
<feature type="compositionally biased region" description="Basic and acidic residues" evidence="1">
    <location>
        <begin position="151"/>
        <end position="160"/>
    </location>
</feature>
<accession>A0A2T9YCW4</accession>
<dbReference type="Proteomes" id="UP000245699">
    <property type="component" value="Unassembled WGS sequence"/>
</dbReference>
<name>A0A2T9YCW4_9FUNG</name>
<dbReference type="PANTHER" id="PTHR13621">
    <property type="entry name" value="PROLINE-RICH PROTEIN PRCC"/>
    <property type="match status" value="1"/>
</dbReference>
<dbReference type="AlphaFoldDB" id="A0A2T9YCW4"/>
<gene>
    <name evidence="3" type="ORF">BB559_001708</name>
    <name evidence="2" type="ORF">BB559_004741</name>
</gene>
<feature type="region of interest" description="Disordered" evidence="1">
    <location>
        <begin position="94"/>
        <end position="160"/>
    </location>
</feature>
<sequence length="333" mass="37829">MSLVADYDSDSSSAESDSGLPNDSILQKRSSLKPSLIGIDSEDLPSPKKQKITIQVPISNKLKMEYLNSKATKNLSRSPTEHETIQQNNNQGLSGMLESLLPKPKNQPKSSTPLPFKPRTFNKKSQPTTKSLSNSSILNHKNQNPPQQNPLEHDNIDNDSNSKLKSIGYLFPLDPESISVKNHSDEEDSYNDIQNIHQYQNIIAEPEDEQVTYSYEQPLQYDEQVNQDEGGVGEEVYKHLSKSERNKLKSIPVKQIHQNNIIDINKPVIKSEYSEIIANSSFLEIKDEPSKLQKRKHNIMYLAFEAKQRETQLKEMYAANNKTKSESRSKYGK</sequence>
<comment type="caution">
    <text evidence="2">The sequence shown here is derived from an EMBL/GenBank/DDBJ whole genome shotgun (WGS) entry which is preliminary data.</text>
</comment>
<dbReference type="GO" id="GO:0005634">
    <property type="term" value="C:nucleus"/>
    <property type="evidence" value="ECO:0007669"/>
    <property type="project" value="TreeGrafter"/>
</dbReference>
<feature type="compositionally biased region" description="Polar residues" evidence="1">
    <location>
        <begin position="123"/>
        <end position="141"/>
    </location>
</feature>